<keyword evidence="2" id="KW-1185">Reference proteome</keyword>
<reference evidence="2" key="1">
    <citation type="journal article" date="2022" name="Mol. Ecol. Resour.">
        <title>The genomes of chicory, endive, great burdock and yacon provide insights into Asteraceae palaeo-polyploidization history and plant inulin production.</title>
        <authorList>
            <person name="Fan W."/>
            <person name="Wang S."/>
            <person name="Wang H."/>
            <person name="Wang A."/>
            <person name="Jiang F."/>
            <person name="Liu H."/>
            <person name="Zhao H."/>
            <person name="Xu D."/>
            <person name="Zhang Y."/>
        </authorList>
    </citation>
    <scope>NUCLEOTIDE SEQUENCE [LARGE SCALE GENOMIC DNA]</scope>
    <source>
        <strain evidence="2">cv. Yunnan</strain>
    </source>
</reference>
<gene>
    <name evidence="1" type="ORF">L1987_24069</name>
</gene>
<organism evidence="1 2">
    <name type="scientific">Smallanthus sonchifolius</name>
    <dbReference type="NCBI Taxonomy" id="185202"/>
    <lineage>
        <taxon>Eukaryota</taxon>
        <taxon>Viridiplantae</taxon>
        <taxon>Streptophyta</taxon>
        <taxon>Embryophyta</taxon>
        <taxon>Tracheophyta</taxon>
        <taxon>Spermatophyta</taxon>
        <taxon>Magnoliopsida</taxon>
        <taxon>eudicotyledons</taxon>
        <taxon>Gunneridae</taxon>
        <taxon>Pentapetalae</taxon>
        <taxon>asterids</taxon>
        <taxon>campanulids</taxon>
        <taxon>Asterales</taxon>
        <taxon>Asteraceae</taxon>
        <taxon>Asteroideae</taxon>
        <taxon>Heliantheae alliance</taxon>
        <taxon>Millerieae</taxon>
        <taxon>Smallanthus</taxon>
    </lineage>
</organism>
<evidence type="ECO:0000313" key="1">
    <source>
        <dbReference type="EMBL" id="KAI3808126.1"/>
    </source>
</evidence>
<proteinExistence type="predicted"/>
<comment type="caution">
    <text evidence="1">The sequence shown here is derived from an EMBL/GenBank/DDBJ whole genome shotgun (WGS) entry which is preliminary data.</text>
</comment>
<evidence type="ECO:0000313" key="2">
    <source>
        <dbReference type="Proteomes" id="UP001056120"/>
    </source>
</evidence>
<sequence>MDPYCPTSPVYRPEEDSDWEEDTGSPVHRSPTPAAARSRFDVRVDWIRNTDPRLRTPGSPIYYSNDYSGAHLGYYLLPSGKIQETLEEASTDFL</sequence>
<dbReference type="Proteomes" id="UP001056120">
    <property type="component" value="Linkage Group LG08"/>
</dbReference>
<dbReference type="EMBL" id="CM042025">
    <property type="protein sequence ID" value="KAI3808126.1"/>
    <property type="molecule type" value="Genomic_DNA"/>
</dbReference>
<protein>
    <submittedName>
        <fullName evidence="1">Uncharacterized protein</fullName>
    </submittedName>
</protein>
<name>A0ACB9IKV6_9ASTR</name>
<accession>A0ACB9IKV6</accession>
<reference evidence="1 2" key="2">
    <citation type="journal article" date="2022" name="Mol. Ecol. Resour.">
        <title>The genomes of chicory, endive, great burdock and yacon provide insights into Asteraceae paleo-polyploidization history and plant inulin production.</title>
        <authorList>
            <person name="Fan W."/>
            <person name="Wang S."/>
            <person name="Wang H."/>
            <person name="Wang A."/>
            <person name="Jiang F."/>
            <person name="Liu H."/>
            <person name="Zhao H."/>
            <person name="Xu D."/>
            <person name="Zhang Y."/>
        </authorList>
    </citation>
    <scope>NUCLEOTIDE SEQUENCE [LARGE SCALE GENOMIC DNA]</scope>
    <source>
        <strain evidence="2">cv. Yunnan</strain>
        <tissue evidence="1">Leaves</tissue>
    </source>
</reference>